<evidence type="ECO:0000313" key="1">
    <source>
        <dbReference type="EMBL" id="KDD67518.1"/>
    </source>
</evidence>
<dbReference type="EMBL" id="AZQQ01000085">
    <property type="protein sequence ID" value="KDD67518.1"/>
    <property type="molecule type" value="Genomic_DNA"/>
</dbReference>
<dbReference type="AlphaFoldDB" id="A0A059KZJ9"/>
<gene>
    <name evidence="1" type="ORF">V466_18750</name>
</gene>
<organism evidence="1 2">
    <name type="scientific">Pseudomonas mandelii PD30</name>
    <dbReference type="NCBI Taxonomy" id="1419583"/>
    <lineage>
        <taxon>Bacteria</taxon>
        <taxon>Pseudomonadati</taxon>
        <taxon>Pseudomonadota</taxon>
        <taxon>Gammaproteobacteria</taxon>
        <taxon>Pseudomonadales</taxon>
        <taxon>Pseudomonadaceae</taxon>
        <taxon>Pseudomonas</taxon>
    </lineage>
</organism>
<reference evidence="1 2" key="1">
    <citation type="submission" date="2013-12" db="EMBL/GenBank/DDBJ databases">
        <authorList>
            <person name="Formusa P.A."/>
            <person name="Habash M."/>
            <person name="Lee H."/>
            <person name="Trevors J.T."/>
        </authorList>
    </citation>
    <scope>NUCLEOTIDE SEQUENCE [LARGE SCALE GENOMIC DNA]</scope>
    <source>
        <strain evidence="1 2">PD30</strain>
    </source>
</reference>
<name>A0A059KZJ9_9PSED</name>
<dbReference type="Proteomes" id="UP000026739">
    <property type="component" value="Unassembled WGS sequence"/>
</dbReference>
<sequence length="88" mass="9449">MKLIFNRGDIGLDQVIEQAGLLRIQLLAALGKLQAQRAARLVGQVFDKPGSRLPECAGTERMQLKSLESILCQGLEPGAGPSKTYLSA</sequence>
<evidence type="ECO:0000313" key="2">
    <source>
        <dbReference type="Proteomes" id="UP000026739"/>
    </source>
</evidence>
<accession>A0A059KZJ9</accession>
<proteinExistence type="predicted"/>
<protein>
    <submittedName>
        <fullName evidence="1">Uncharacterized protein</fullName>
    </submittedName>
</protein>
<comment type="caution">
    <text evidence="1">The sequence shown here is derived from an EMBL/GenBank/DDBJ whole genome shotgun (WGS) entry which is preliminary data.</text>
</comment>